<gene>
    <name evidence="9" type="ORF">IQ266_02330</name>
</gene>
<evidence type="ECO:0000256" key="5">
    <source>
        <dbReference type="ARBA" id="ARBA00022692"/>
    </source>
</evidence>
<dbReference type="AlphaFoldDB" id="A0A928Z2X5"/>
<keyword evidence="10" id="KW-1185">Reference proteome</keyword>
<dbReference type="RefSeq" id="WP_264323418.1">
    <property type="nucleotide sequence ID" value="NZ_JADEXQ010000005.1"/>
</dbReference>
<dbReference type="GO" id="GO:0009103">
    <property type="term" value="P:lipopolysaccharide biosynthetic process"/>
    <property type="evidence" value="ECO:0007669"/>
    <property type="project" value="UniProtKB-ARBA"/>
</dbReference>
<feature type="transmembrane region" description="Helical" evidence="8">
    <location>
        <begin position="237"/>
        <end position="256"/>
    </location>
</feature>
<feature type="transmembrane region" description="Helical" evidence="8">
    <location>
        <begin position="333"/>
        <end position="349"/>
    </location>
</feature>
<keyword evidence="5 8" id="KW-0812">Transmembrane</keyword>
<accession>A0A928Z2X5</accession>
<evidence type="ECO:0000256" key="3">
    <source>
        <dbReference type="ARBA" id="ARBA00022676"/>
    </source>
</evidence>
<feature type="transmembrane region" description="Helical" evidence="8">
    <location>
        <begin position="145"/>
        <end position="162"/>
    </location>
</feature>
<dbReference type="GO" id="GO:0005886">
    <property type="term" value="C:plasma membrane"/>
    <property type="evidence" value="ECO:0007669"/>
    <property type="project" value="UniProtKB-SubCell"/>
</dbReference>
<dbReference type="PANTHER" id="PTHR33908:SF11">
    <property type="entry name" value="MEMBRANE PROTEIN"/>
    <property type="match status" value="1"/>
</dbReference>
<evidence type="ECO:0000256" key="4">
    <source>
        <dbReference type="ARBA" id="ARBA00022679"/>
    </source>
</evidence>
<keyword evidence="7 8" id="KW-0472">Membrane</keyword>
<dbReference type="GO" id="GO:0016763">
    <property type="term" value="F:pentosyltransferase activity"/>
    <property type="evidence" value="ECO:0007669"/>
    <property type="project" value="TreeGrafter"/>
</dbReference>
<name>A0A928Z2X5_9CYAN</name>
<feature type="transmembrane region" description="Helical" evidence="8">
    <location>
        <begin position="206"/>
        <end position="225"/>
    </location>
</feature>
<comment type="caution">
    <text evidence="9">The sequence shown here is derived from an EMBL/GenBank/DDBJ whole genome shotgun (WGS) entry which is preliminary data.</text>
</comment>
<comment type="subcellular location">
    <subcellularLocation>
        <location evidence="1">Cell membrane</location>
        <topology evidence="1">Multi-pass membrane protein</topology>
    </subcellularLocation>
</comment>
<feature type="transmembrane region" description="Helical" evidence="8">
    <location>
        <begin position="302"/>
        <end position="321"/>
    </location>
</feature>
<evidence type="ECO:0000256" key="1">
    <source>
        <dbReference type="ARBA" id="ARBA00004651"/>
    </source>
</evidence>
<feature type="transmembrane region" description="Helical" evidence="8">
    <location>
        <begin position="361"/>
        <end position="378"/>
    </location>
</feature>
<dbReference type="InterPro" id="IPR050297">
    <property type="entry name" value="LipidA_mod_glycosyltrf_83"/>
</dbReference>
<evidence type="ECO:0000256" key="2">
    <source>
        <dbReference type="ARBA" id="ARBA00022475"/>
    </source>
</evidence>
<feature type="transmembrane region" description="Helical" evidence="8">
    <location>
        <begin position="104"/>
        <end position="125"/>
    </location>
</feature>
<feature type="transmembrane region" description="Helical" evidence="8">
    <location>
        <begin position="390"/>
        <end position="416"/>
    </location>
</feature>
<evidence type="ECO:0000256" key="8">
    <source>
        <dbReference type="SAM" id="Phobius"/>
    </source>
</evidence>
<evidence type="ECO:0000256" key="7">
    <source>
        <dbReference type="ARBA" id="ARBA00023136"/>
    </source>
</evidence>
<evidence type="ECO:0000313" key="9">
    <source>
        <dbReference type="EMBL" id="MBE9028593.1"/>
    </source>
</evidence>
<dbReference type="EMBL" id="JADEXQ010000005">
    <property type="protein sequence ID" value="MBE9028593.1"/>
    <property type="molecule type" value="Genomic_DNA"/>
</dbReference>
<keyword evidence="4" id="KW-0808">Transferase</keyword>
<dbReference type="PANTHER" id="PTHR33908">
    <property type="entry name" value="MANNOSYLTRANSFERASE YKCB-RELATED"/>
    <property type="match status" value="1"/>
</dbReference>
<keyword evidence="6 8" id="KW-1133">Transmembrane helix</keyword>
<keyword evidence="2" id="KW-1003">Cell membrane</keyword>
<sequence length="530" mass="59824">MTSAIVLRFSHLDTTAYWGDEVYSSLRIFGHTTTDLRTAIAHSQPVKASILQSFQALKSSNGIASTIASMAIEDSHIAPLYFVLARIWGNWFGDSVASLRGLSAVFGVLLIPSTYYLAIELFRPITQNLDNPVSDKLGWRRNQAIAQWSMILVASSPLQFLMAREARLYSLWTLTTVLSGAFLLRASRQRAWPYWILFSLTLTLNFYSNFLAVITFIGYVSYVLVVDWRDRQILQRFSVAASVSLLSFAPWLSIFLTRQIVENHDNEGFIGIYSSRLAVRNWFALCRRLFIDFNTTPSTSTFWAIALVSVSAVSLGLIVYAFSHLYKHTHRRIWWFILTLTAPLPLCFIDRSLQGLLPPRYLLPSYIGIQLTLAYLLGQQSIRRSRHNPFWPIVMAAIVGIGLLSCGQAASAEVWWNKRFSNCNPAITRTINQAPKPLIIGDGTGGVFFDHALSNLLSLSRTVKPETQFQIGLATTEPMKIADGFSDRFVVTPSKTLRDRLNQQYPGKLRPLLTLDDAYRGSKVCLWRLD</sequence>
<evidence type="ECO:0000313" key="10">
    <source>
        <dbReference type="Proteomes" id="UP000625316"/>
    </source>
</evidence>
<dbReference type="Proteomes" id="UP000625316">
    <property type="component" value="Unassembled WGS sequence"/>
</dbReference>
<reference evidence="9" key="1">
    <citation type="submission" date="2020-10" db="EMBL/GenBank/DDBJ databases">
        <authorList>
            <person name="Castelo-Branco R."/>
            <person name="Eusebio N."/>
            <person name="Adriana R."/>
            <person name="Vieira A."/>
            <person name="Brugerolle De Fraissinette N."/>
            <person name="Rezende De Castro R."/>
            <person name="Schneider M.P."/>
            <person name="Vasconcelos V."/>
            <person name="Leao P.N."/>
        </authorList>
    </citation>
    <scope>NUCLEOTIDE SEQUENCE</scope>
    <source>
        <strain evidence="9">LEGE 11480</strain>
    </source>
</reference>
<proteinExistence type="predicted"/>
<feature type="transmembrane region" description="Helical" evidence="8">
    <location>
        <begin position="169"/>
        <end position="186"/>
    </location>
</feature>
<evidence type="ECO:0000256" key="6">
    <source>
        <dbReference type="ARBA" id="ARBA00022989"/>
    </source>
</evidence>
<organism evidence="9 10">
    <name type="scientific">Romeriopsis navalis LEGE 11480</name>
    <dbReference type="NCBI Taxonomy" id="2777977"/>
    <lineage>
        <taxon>Bacteria</taxon>
        <taxon>Bacillati</taxon>
        <taxon>Cyanobacteriota</taxon>
        <taxon>Cyanophyceae</taxon>
        <taxon>Leptolyngbyales</taxon>
        <taxon>Leptolyngbyaceae</taxon>
        <taxon>Romeriopsis</taxon>
        <taxon>Romeriopsis navalis</taxon>
    </lineage>
</organism>
<keyword evidence="3" id="KW-0328">Glycosyltransferase</keyword>
<protein>
    <submittedName>
        <fullName evidence="9">Glycosyltransferase family 39 protein</fullName>
    </submittedName>
</protein>